<gene>
    <name evidence="1" type="ORF">AF331_02420</name>
</gene>
<dbReference type="PATRIC" id="fig|189381.12.peg.571"/>
<dbReference type="EMBL" id="LGUE01000001">
    <property type="protein sequence ID" value="KON91397.1"/>
    <property type="molecule type" value="Genomic_DNA"/>
</dbReference>
<dbReference type="AlphaFoldDB" id="A0A0M0GPG8"/>
<accession>A0A0M0GPG8</accession>
<dbReference type="OrthoDB" id="2433584at2"/>
<evidence type="ECO:0008006" key="3">
    <source>
        <dbReference type="Google" id="ProtNLM"/>
    </source>
</evidence>
<dbReference type="RefSeq" id="WP_053426600.1">
    <property type="nucleotide sequence ID" value="NZ_LGUE01000001.1"/>
</dbReference>
<organism evidence="1 2">
    <name type="scientific">Rossellomorea marisflavi</name>
    <dbReference type="NCBI Taxonomy" id="189381"/>
    <lineage>
        <taxon>Bacteria</taxon>
        <taxon>Bacillati</taxon>
        <taxon>Bacillota</taxon>
        <taxon>Bacilli</taxon>
        <taxon>Bacillales</taxon>
        <taxon>Bacillaceae</taxon>
        <taxon>Rossellomorea</taxon>
    </lineage>
</organism>
<keyword evidence="2" id="KW-1185">Reference proteome</keyword>
<sequence>MQQHEIHRFLERYFHANGCELKASGDGYMTVQLTIEMDKELMNRPFYWHYLEKTGGEPNPMALNLITDQEKAPEGLQGEVIHFGSPRLHQIFRSTRSLAGYTRLYEDRAGFGQQQIPLHPWLGMNVKISYQSNRKKDTFRSIGLNLINGMMKEGFHDELLTLKLTPKIPDLCFTLTPIIRPKSGIGRIQQQLRDEISWESTEWAESALASWKEDRELLDHFYKEVEEKPESYFLEQAALKDQYEPKIEIEIINGGIFYLQQ</sequence>
<protein>
    <recommendedName>
        <fullName evidence="3">YqhG family protein</fullName>
    </recommendedName>
</protein>
<dbReference type="InterPro" id="IPR024562">
    <property type="entry name" value="YqhG"/>
</dbReference>
<dbReference type="Pfam" id="PF11079">
    <property type="entry name" value="YqhG"/>
    <property type="match status" value="1"/>
</dbReference>
<evidence type="ECO:0000313" key="2">
    <source>
        <dbReference type="Proteomes" id="UP000037405"/>
    </source>
</evidence>
<reference evidence="2" key="1">
    <citation type="submission" date="2015-07" db="EMBL/GenBank/DDBJ databases">
        <title>Fjat-14235 jcm11544.</title>
        <authorList>
            <person name="Liu B."/>
            <person name="Wang J."/>
            <person name="Zhu Y."/>
            <person name="Liu G."/>
            <person name="Chen Q."/>
            <person name="Chen Z."/>
            <person name="Lan J."/>
            <person name="Che J."/>
            <person name="Ge C."/>
            <person name="Shi H."/>
            <person name="Pan Z."/>
            <person name="Liu X."/>
        </authorList>
    </citation>
    <scope>NUCLEOTIDE SEQUENCE [LARGE SCALE GENOMIC DNA]</scope>
    <source>
        <strain evidence="2">JCM 11544</strain>
    </source>
</reference>
<proteinExistence type="predicted"/>
<comment type="caution">
    <text evidence="1">The sequence shown here is derived from an EMBL/GenBank/DDBJ whole genome shotgun (WGS) entry which is preliminary data.</text>
</comment>
<dbReference type="Proteomes" id="UP000037405">
    <property type="component" value="Unassembled WGS sequence"/>
</dbReference>
<name>A0A0M0GPG8_9BACI</name>
<evidence type="ECO:0000313" key="1">
    <source>
        <dbReference type="EMBL" id="KON91397.1"/>
    </source>
</evidence>
<dbReference type="STRING" id="189381.GCA_900166615_03819"/>